<evidence type="ECO:0000256" key="5">
    <source>
        <dbReference type="ARBA" id="ARBA00022989"/>
    </source>
</evidence>
<comment type="catalytic activity">
    <reaction evidence="17">
        <text>L-arginyl-glycine(out) = L-arginyl-glycine(in)</text>
        <dbReference type="Rhea" id="RHEA:79391"/>
        <dbReference type="ChEBI" id="CHEBI:229955"/>
    </reaction>
</comment>
<name>K0RMZ1_THAOC</name>
<evidence type="ECO:0000256" key="17">
    <source>
        <dbReference type="ARBA" id="ARBA00044903"/>
    </source>
</evidence>
<evidence type="ECO:0000256" key="8">
    <source>
        <dbReference type="ARBA" id="ARBA00044876"/>
    </source>
</evidence>
<dbReference type="GO" id="GO:0022857">
    <property type="term" value="F:transmembrane transporter activity"/>
    <property type="evidence" value="ECO:0007669"/>
    <property type="project" value="InterPro"/>
</dbReference>
<evidence type="ECO:0000256" key="7">
    <source>
        <dbReference type="ARBA" id="ARBA00023228"/>
    </source>
</evidence>
<protein>
    <recommendedName>
        <fullName evidence="21">Lysosomal dipeptide transporter MFSD1</fullName>
    </recommendedName>
    <alternativeName>
        <fullName evidence="22">Major facilitator superfamily domain-containing protein 1</fullName>
    </alternativeName>
</protein>
<sequence>MGSLTEALLEDSGAGGGAPRPSEDPGRNEAACEKSQSGVRVSDVRRFGPLFWLLTLSCVVVYGCVLPFNNVASGVLLERDYFTASPGGCTLEWPGECSAGYLVSGSNQALDEDGDVCDVAPGQAPVLPSSVDHARSDTADERSAEWEEDSYIYPSLTPGDVDCGDPFWKDACTSDFCAKQNAATEEAGRVMSIPYLISALSSPPLGHLVDRVGKRAKIAAASSALLFVVHLTMALSSIPPVLPMVGQGVAYSLYASVLWPSVPLTVPRRLTGTAFGVITSLQNVGLALFPLAVAGIYRSGGGRYVPGVELFFASCAAVGVAVGVAMNMLDMRQGGRLNGVASEGERGDDGEEEVISFDREKDGDFVAVDEDEYFSPLT</sequence>
<evidence type="ECO:0000256" key="3">
    <source>
        <dbReference type="ARBA" id="ARBA00022448"/>
    </source>
</evidence>
<dbReference type="Pfam" id="PF07690">
    <property type="entry name" value="MFS_1"/>
    <property type="match status" value="1"/>
</dbReference>
<keyword evidence="5 26" id="KW-1133">Transmembrane helix</keyword>
<comment type="catalytic activity">
    <reaction evidence="16">
        <text>L-lysyl-L-lysine(out) = L-lysyl-L-lysine(in)</text>
        <dbReference type="Rhea" id="RHEA:79403"/>
        <dbReference type="ChEBI" id="CHEBI:229956"/>
    </reaction>
</comment>
<dbReference type="InterPro" id="IPR036259">
    <property type="entry name" value="MFS_trans_sf"/>
</dbReference>
<comment type="subunit">
    <text evidence="24">Homodimer. Interacts with lysosomal protein GLMP (via lumenal domain); the interaction starts while both proteins are still in the endoplasmic reticulum and is required for stabilization of MFSD1 in lysosomes but has no direct effect on its targeting to lysosomes or transporter activity.</text>
</comment>
<evidence type="ECO:0000256" key="15">
    <source>
        <dbReference type="ARBA" id="ARBA00044899"/>
    </source>
</evidence>
<evidence type="ECO:0000256" key="14">
    <source>
        <dbReference type="ARBA" id="ARBA00044898"/>
    </source>
</evidence>
<feature type="transmembrane region" description="Helical" evidence="26">
    <location>
        <begin position="310"/>
        <end position="329"/>
    </location>
</feature>
<organism evidence="27 28">
    <name type="scientific">Thalassiosira oceanica</name>
    <name type="common">Marine diatom</name>
    <dbReference type="NCBI Taxonomy" id="159749"/>
    <lineage>
        <taxon>Eukaryota</taxon>
        <taxon>Sar</taxon>
        <taxon>Stramenopiles</taxon>
        <taxon>Ochrophyta</taxon>
        <taxon>Bacillariophyta</taxon>
        <taxon>Coscinodiscophyceae</taxon>
        <taxon>Thalassiosirophycidae</taxon>
        <taxon>Thalassiosirales</taxon>
        <taxon>Thalassiosiraceae</taxon>
        <taxon>Thalassiosira</taxon>
    </lineage>
</organism>
<evidence type="ECO:0000256" key="4">
    <source>
        <dbReference type="ARBA" id="ARBA00022692"/>
    </source>
</evidence>
<evidence type="ECO:0000256" key="13">
    <source>
        <dbReference type="ARBA" id="ARBA00044893"/>
    </source>
</evidence>
<evidence type="ECO:0000256" key="6">
    <source>
        <dbReference type="ARBA" id="ARBA00023136"/>
    </source>
</evidence>
<dbReference type="OrthoDB" id="424834at2759"/>
<comment type="catalytic activity">
    <reaction evidence="11">
        <text>L-alpha-aminoacyl-L-histidine(out) = L-alpha-aminoacyl-L-histidine(in)</text>
        <dbReference type="Rhea" id="RHEA:79375"/>
        <dbReference type="ChEBI" id="CHEBI:229967"/>
    </reaction>
</comment>
<feature type="region of interest" description="Disordered" evidence="25">
    <location>
        <begin position="1"/>
        <end position="34"/>
    </location>
</feature>
<evidence type="ECO:0000256" key="1">
    <source>
        <dbReference type="ARBA" id="ARBA00004155"/>
    </source>
</evidence>
<evidence type="ECO:0000256" key="25">
    <source>
        <dbReference type="SAM" id="MobiDB-lite"/>
    </source>
</evidence>
<evidence type="ECO:0000256" key="16">
    <source>
        <dbReference type="ARBA" id="ARBA00044900"/>
    </source>
</evidence>
<comment type="catalytic activity">
    <reaction evidence="14">
        <text>L-aspartyl-L-lysine(out) = L-aspartyl-L-lysine(in)</text>
        <dbReference type="Rhea" id="RHEA:79411"/>
        <dbReference type="ChEBI" id="CHEBI:229953"/>
    </reaction>
</comment>
<feature type="transmembrane region" description="Helical" evidence="26">
    <location>
        <begin position="50"/>
        <end position="69"/>
    </location>
</feature>
<evidence type="ECO:0000313" key="28">
    <source>
        <dbReference type="Proteomes" id="UP000266841"/>
    </source>
</evidence>
<comment type="catalytic activity">
    <reaction evidence="9">
        <text>L-histidyl-glycine(out) = L-histidyl-glycine(in)</text>
        <dbReference type="Rhea" id="RHEA:79395"/>
        <dbReference type="ChEBI" id="CHEBI:229957"/>
    </reaction>
</comment>
<comment type="catalytic activity">
    <reaction evidence="15">
        <text>L-arginyl-L-alpha-amino acid(out) = L-arginyl-L-alpha-amino acid(in)</text>
        <dbReference type="Rhea" id="RHEA:79371"/>
        <dbReference type="ChEBI" id="CHEBI:84315"/>
    </reaction>
</comment>
<dbReference type="InterPro" id="IPR052187">
    <property type="entry name" value="MFSD1"/>
</dbReference>
<dbReference type="Gene3D" id="1.20.1250.20">
    <property type="entry name" value="MFS general substrate transporter like domains"/>
    <property type="match status" value="1"/>
</dbReference>
<comment type="catalytic activity">
    <reaction evidence="20">
        <text>L-lysyl-glycine(out) = L-lysyl-glycine(in)</text>
        <dbReference type="Rhea" id="RHEA:79407"/>
        <dbReference type="ChEBI" id="CHEBI:191202"/>
    </reaction>
</comment>
<comment type="catalytic activity">
    <reaction evidence="13">
        <text>L-alpha-aminoacyl-L-lysine(out) = L-alpha-aminoacyl-L-lysine(in)</text>
        <dbReference type="Rhea" id="RHEA:79383"/>
        <dbReference type="ChEBI" id="CHEBI:229966"/>
    </reaction>
</comment>
<dbReference type="SUPFAM" id="SSF103473">
    <property type="entry name" value="MFS general substrate transporter"/>
    <property type="match status" value="1"/>
</dbReference>
<dbReference type="PANTHER" id="PTHR23512">
    <property type="entry name" value="MAJOR FACILITATOR SUPERFAMILY DOMAIN-CONTAINING PROTEIN 1"/>
    <property type="match status" value="1"/>
</dbReference>
<evidence type="ECO:0000256" key="9">
    <source>
        <dbReference type="ARBA" id="ARBA00044878"/>
    </source>
</evidence>
<dbReference type="GO" id="GO:0005765">
    <property type="term" value="C:lysosomal membrane"/>
    <property type="evidence" value="ECO:0007669"/>
    <property type="project" value="UniProtKB-SubCell"/>
</dbReference>
<comment type="similarity">
    <text evidence="2">Belongs to the major facilitator superfamily.</text>
</comment>
<gene>
    <name evidence="27" type="ORF">THAOC_25852</name>
</gene>
<keyword evidence="7" id="KW-0458">Lysosome</keyword>
<feature type="transmembrane region" description="Helical" evidence="26">
    <location>
        <begin position="218"/>
        <end position="238"/>
    </location>
</feature>
<comment type="catalytic activity">
    <reaction evidence="18">
        <text>L-histidyl-L-alpha-amino acid(out) = L-histidyl-L-alpha-amino acid(in)</text>
        <dbReference type="Rhea" id="RHEA:79379"/>
        <dbReference type="ChEBI" id="CHEBI:229964"/>
    </reaction>
</comment>
<feature type="compositionally biased region" description="Basic and acidic residues" evidence="25">
    <location>
        <begin position="21"/>
        <end position="32"/>
    </location>
</feature>
<evidence type="ECO:0000256" key="21">
    <source>
        <dbReference type="ARBA" id="ARBA00044985"/>
    </source>
</evidence>
<evidence type="ECO:0000256" key="18">
    <source>
        <dbReference type="ARBA" id="ARBA00044912"/>
    </source>
</evidence>
<keyword evidence="4 26" id="KW-0812">Transmembrane</keyword>
<comment type="catalytic activity">
    <reaction evidence="10">
        <text>L-alpha-aminoacyl-L-arginine(out) = L-alpha-aminoacyl-L-arginine(in)</text>
        <dbReference type="Rhea" id="RHEA:79367"/>
        <dbReference type="ChEBI" id="CHEBI:229968"/>
    </reaction>
</comment>
<comment type="function">
    <text evidence="23">Lysosomal dipeptide uniporter that selectively exports lysine, arginine or histidine-containing dipeptides with a net positive charge from the lysosome lumen into the cytosol. Could play a role in a specific type of protein O-glycosylation indirectly regulating macrophages migration and tissue invasion. Also essential for liver homeostasis.</text>
</comment>
<dbReference type="PANTHER" id="PTHR23512:SF3">
    <property type="entry name" value="MAJOR FACILITATOR SUPERFAMILY DOMAIN-CONTAINING PROTEIN 1"/>
    <property type="match status" value="1"/>
</dbReference>
<accession>K0RMZ1</accession>
<proteinExistence type="inferred from homology"/>
<dbReference type="EMBL" id="AGNL01035712">
    <property type="protein sequence ID" value="EJK54515.1"/>
    <property type="molecule type" value="Genomic_DNA"/>
</dbReference>
<comment type="catalytic activity">
    <reaction evidence="8">
        <text>L-lysyl-L-alanine(out) = L-lysyl-L-alanine(in)</text>
        <dbReference type="Rhea" id="RHEA:79399"/>
        <dbReference type="ChEBI" id="CHEBI:229954"/>
    </reaction>
</comment>
<evidence type="ECO:0000256" key="11">
    <source>
        <dbReference type="ARBA" id="ARBA00044884"/>
    </source>
</evidence>
<evidence type="ECO:0000256" key="12">
    <source>
        <dbReference type="ARBA" id="ARBA00044891"/>
    </source>
</evidence>
<comment type="caution">
    <text evidence="27">The sequence shown here is derived from an EMBL/GenBank/DDBJ whole genome shotgun (WGS) entry which is preliminary data.</text>
</comment>
<feature type="transmembrane region" description="Helical" evidence="26">
    <location>
        <begin position="274"/>
        <end position="298"/>
    </location>
</feature>
<evidence type="ECO:0000256" key="23">
    <source>
        <dbReference type="ARBA" id="ARBA00045709"/>
    </source>
</evidence>
<comment type="catalytic activity">
    <reaction evidence="19">
        <text>L-alanyl-L-lysine(out) = L-alanyl-L-lysine(in)</text>
        <dbReference type="Rhea" id="RHEA:79415"/>
        <dbReference type="ChEBI" id="CHEBI:192470"/>
    </reaction>
</comment>
<keyword evidence="6 26" id="KW-0472">Membrane</keyword>
<comment type="catalytic activity">
    <reaction evidence="12">
        <text>L-lysyl-L-alpha-amino acid(out) = L-lysyl-L-alpha-amino acid(in)</text>
        <dbReference type="Rhea" id="RHEA:79387"/>
        <dbReference type="ChEBI" id="CHEBI:229965"/>
    </reaction>
</comment>
<keyword evidence="3" id="KW-0813">Transport</keyword>
<evidence type="ECO:0000256" key="20">
    <source>
        <dbReference type="ARBA" id="ARBA00044924"/>
    </source>
</evidence>
<dbReference type="Proteomes" id="UP000266841">
    <property type="component" value="Unassembled WGS sequence"/>
</dbReference>
<evidence type="ECO:0000256" key="24">
    <source>
        <dbReference type="ARBA" id="ARBA00046376"/>
    </source>
</evidence>
<evidence type="ECO:0000256" key="10">
    <source>
        <dbReference type="ARBA" id="ARBA00044881"/>
    </source>
</evidence>
<evidence type="ECO:0000313" key="27">
    <source>
        <dbReference type="EMBL" id="EJK54515.1"/>
    </source>
</evidence>
<evidence type="ECO:0000256" key="2">
    <source>
        <dbReference type="ARBA" id="ARBA00008335"/>
    </source>
</evidence>
<dbReference type="OMA" id="CTLEWPG"/>
<dbReference type="AlphaFoldDB" id="K0RMZ1"/>
<evidence type="ECO:0000256" key="26">
    <source>
        <dbReference type="SAM" id="Phobius"/>
    </source>
</evidence>
<keyword evidence="28" id="KW-1185">Reference proteome</keyword>
<reference evidence="27 28" key="1">
    <citation type="journal article" date="2012" name="Genome Biol.">
        <title>Genome and low-iron response of an oceanic diatom adapted to chronic iron limitation.</title>
        <authorList>
            <person name="Lommer M."/>
            <person name="Specht M."/>
            <person name="Roy A.S."/>
            <person name="Kraemer L."/>
            <person name="Andreson R."/>
            <person name="Gutowska M.A."/>
            <person name="Wolf J."/>
            <person name="Bergner S.V."/>
            <person name="Schilhabel M.B."/>
            <person name="Klostermeier U.C."/>
            <person name="Beiko R.G."/>
            <person name="Rosenstiel P."/>
            <person name="Hippler M."/>
            <person name="Laroche J."/>
        </authorList>
    </citation>
    <scope>NUCLEOTIDE SEQUENCE [LARGE SCALE GENOMIC DNA]</scope>
    <source>
        <strain evidence="27 28">CCMP1005</strain>
    </source>
</reference>
<comment type="subcellular location">
    <subcellularLocation>
        <location evidence="1">Lysosome membrane</location>
        <topology evidence="1">Multi-pass membrane protein</topology>
    </subcellularLocation>
</comment>
<dbReference type="eggNOG" id="KOG4686">
    <property type="taxonomic scope" value="Eukaryota"/>
</dbReference>
<evidence type="ECO:0000256" key="22">
    <source>
        <dbReference type="ARBA" id="ARBA00045018"/>
    </source>
</evidence>
<dbReference type="InterPro" id="IPR011701">
    <property type="entry name" value="MFS"/>
</dbReference>
<evidence type="ECO:0000256" key="19">
    <source>
        <dbReference type="ARBA" id="ARBA00044919"/>
    </source>
</evidence>